<dbReference type="Proteomes" id="UP001597472">
    <property type="component" value="Unassembled WGS sequence"/>
</dbReference>
<reference evidence="2" key="1">
    <citation type="journal article" date="2019" name="Int. J. Syst. Evol. Microbiol.">
        <title>The Global Catalogue of Microorganisms (GCM) 10K type strain sequencing project: providing services to taxonomists for standard genome sequencing and annotation.</title>
        <authorList>
            <consortium name="The Broad Institute Genomics Platform"/>
            <consortium name="The Broad Institute Genome Sequencing Center for Infectious Disease"/>
            <person name="Wu L."/>
            <person name="Ma J."/>
        </authorList>
    </citation>
    <scope>NUCLEOTIDE SEQUENCE [LARGE SCALE GENOMIC DNA]</scope>
    <source>
        <strain evidence="2">KCTC 42587</strain>
    </source>
</reference>
<comment type="caution">
    <text evidence="1">The sequence shown here is derived from an EMBL/GenBank/DDBJ whole genome shotgun (WGS) entry which is preliminary data.</text>
</comment>
<evidence type="ECO:0008006" key="3">
    <source>
        <dbReference type="Google" id="ProtNLM"/>
    </source>
</evidence>
<dbReference type="EMBL" id="JBHULS010000006">
    <property type="protein sequence ID" value="MFD2552518.1"/>
    <property type="molecule type" value="Genomic_DNA"/>
</dbReference>
<protein>
    <recommendedName>
        <fullName evidence="3">Lipoprotein</fullName>
    </recommendedName>
</protein>
<evidence type="ECO:0000313" key="2">
    <source>
        <dbReference type="Proteomes" id="UP001597472"/>
    </source>
</evidence>
<dbReference type="RefSeq" id="WP_376894799.1">
    <property type="nucleotide sequence ID" value="NZ_JBHULS010000006.1"/>
</dbReference>
<gene>
    <name evidence="1" type="ORF">ACFSQP_11915</name>
</gene>
<name>A0ABW5KVL4_9FLAO</name>
<organism evidence="1 2">
    <name type="scientific">Bizionia sediminis</name>
    <dbReference type="NCBI Taxonomy" id="1737064"/>
    <lineage>
        <taxon>Bacteria</taxon>
        <taxon>Pseudomonadati</taxon>
        <taxon>Bacteroidota</taxon>
        <taxon>Flavobacteriia</taxon>
        <taxon>Flavobacteriales</taxon>
        <taxon>Flavobacteriaceae</taxon>
        <taxon>Bizionia</taxon>
    </lineage>
</organism>
<evidence type="ECO:0000313" key="1">
    <source>
        <dbReference type="EMBL" id="MFD2552518.1"/>
    </source>
</evidence>
<proteinExistence type="predicted"/>
<sequence length="175" mass="20345">MSDIFIEIKHTHFRFFKLLAFTLILFSCKSVQVKSTAVDFKTYCANAIKKGFVEKNPLILVDAKPVGLLSEIDFNSFEFKTVHSNNLMIIPKGSDYLKRFWGENAKNGIIEISKFMTLHCGTPPERIILLNDTEVNWEQLKPLKSEDIKYWTRIDDVVDSEKNYYEIEIIITNLE</sequence>
<accession>A0ABW5KVL4</accession>
<keyword evidence="2" id="KW-1185">Reference proteome</keyword>